<evidence type="ECO:0000313" key="3">
    <source>
        <dbReference type="Proteomes" id="UP000698059"/>
    </source>
</evidence>
<protein>
    <submittedName>
        <fullName evidence="2">Peptidoglycan hydrolase-like protein with peptidoglycan-binding domain</fullName>
    </submittedName>
</protein>
<gene>
    <name evidence="2" type="ORF">JOD49_001558</name>
</gene>
<feature type="domain" description="Peptidoglycan binding-like" evidence="1">
    <location>
        <begin position="123"/>
        <end position="168"/>
    </location>
</feature>
<dbReference type="Proteomes" id="UP000698059">
    <property type="component" value="Unassembled WGS sequence"/>
</dbReference>
<sequence>MRTFRTGSAVALGGVTVAALGVAAGLVLAPPRAPAELAAASAEQTVATSTQQFDDKRTVPVTLHVSESTILRTAATGVVTEVTLGAAGELTSGTAPFDVNSEPVIALHTSVPIYRDLTAGDRGIDVTALQSELARLGYTVDANGRFGPRTTAAVKALQKREGMSKPSGSVALAQIVWLPAATVTPETWTATLGSAIDETGELGTVPAALTAVSVASPPAGLVPGERVLELLGQTTTLDANNASTDPAFLAAVMASAEYRSIRQSDTPDEATASIALTTPLTTIRVPPAAVFAVEGAQACIQVDGTAVPVTIVGSGLGASLVTLEGEPPTEVDLGSAITASACR</sequence>
<dbReference type="EMBL" id="JAFBBO010000001">
    <property type="protein sequence ID" value="MBM7478638.1"/>
    <property type="molecule type" value="Genomic_DNA"/>
</dbReference>
<accession>A0ABS2LES1</accession>
<dbReference type="InterPro" id="IPR002477">
    <property type="entry name" value="Peptidoglycan-bd-like"/>
</dbReference>
<proteinExistence type="predicted"/>
<keyword evidence="3" id="KW-1185">Reference proteome</keyword>
<dbReference type="Pfam" id="PF01471">
    <property type="entry name" value="PG_binding_1"/>
    <property type="match status" value="1"/>
</dbReference>
<organism evidence="2 3">
    <name type="scientific">Oerskovia jenensis</name>
    <dbReference type="NCBI Taxonomy" id="162169"/>
    <lineage>
        <taxon>Bacteria</taxon>
        <taxon>Bacillati</taxon>
        <taxon>Actinomycetota</taxon>
        <taxon>Actinomycetes</taxon>
        <taxon>Micrococcales</taxon>
        <taxon>Cellulomonadaceae</taxon>
        <taxon>Oerskovia</taxon>
    </lineage>
</organism>
<comment type="caution">
    <text evidence="2">The sequence shown here is derived from an EMBL/GenBank/DDBJ whole genome shotgun (WGS) entry which is preliminary data.</text>
</comment>
<evidence type="ECO:0000259" key="1">
    <source>
        <dbReference type="Pfam" id="PF01471"/>
    </source>
</evidence>
<evidence type="ECO:0000313" key="2">
    <source>
        <dbReference type="EMBL" id="MBM7478638.1"/>
    </source>
</evidence>
<reference evidence="2 3" key="1">
    <citation type="submission" date="2021-01" db="EMBL/GenBank/DDBJ databases">
        <title>Sequencing the genomes of 1000 actinobacteria strains.</title>
        <authorList>
            <person name="Klenk H.-P."/>
        </authorList>
    </citation>
    <scope>NUCLEOTIDE SEQUENCE [LARGE SCALE GENOMIC DNA]</scope>
    <source>
        <strain evidence="2 3">DSM 46000</strain>
    </source>
</reference>
<dbReference type="InterPro" id="IPR036365">
    <property type="entry name" value="PGBD-like_sf"/>
</dbReference>
<dbReference type="RefSeq" id="WP_205306681.1">
    <property type="nucleotide sequence ID" value="NZ_BAAAVF010000008.1"/>
</dbReference>
<dbReference type="InterPro" id="IPR036366">
    <property type="entry name" value="PGBDSf"/>
</dbReference>
<name>A0ABS2LES1_9CELL</name>
<dbReference type="SUPFAM" id="SSF47090">
    <property type="entry name" value="PGBD-like"/>
    <property type="match status" value="1"/>
</dbReference>
<dbReference type="Gene3D" id="1.10.101.10">
    <property type="entry name" value="PGBD-like superfamily/PGBD"/>
    <property type="match status" value="1"/>
</dbReference>